<gene>
    <name evidence="1" type="ORF">Q2100_21745</name>
</gene>
<evidence type="ECO:0000313" key="1">
    <source>
        <dbReference type="EMBL" id="MDO3638377.1"/>
    </source>
</evidence>
<organism evidence="1 2">
    <name type="scientific">Mycolicibacterium arseniciresistens</name>
    <dbReference type="NCBI Taxonomy" id="3062257"/>
    <lineage>
        <taxon>Bacteria</taxon>
        <taxon>Bacillati</taxon>
        <taxon>Actinomycetota</taxon>
        <taxon>Actinomycetes</taxon>
        <taxon>Mycobacteriales</taxon>
        <taxon>Mycobacteriaceae</taxon>
        <taxon>Mycolicibacterium</taxon>
    </lineage>
</organism>
<name>A0ABT8UKQ4_9MYCO</name>
<evidence type="ECO:0000313" key="2">
    <source>
        <dbReference type="Proteomes" id="UP001168823"/>
    </source>
</evidence>
<dbReference type="RefSeq" id="WP_302915726.1">
    <property type="nucleotide sequence ID" value="NZ_JAUMSQ010000202.1"/>
</dbReference>
<sequence length="511" mass="57447">MEQIAALCAAYRDAYIAPRQGDALNEVYTKYEATFGVSRHALKKAIKEDRRHHPAGYTTMNETRRKQVERTLRYRNDTAAGYVRAPQPPPSDRSPLIVDMSTLAEMAERLAPRHATAVEMDKIEESLKAFTESPDDHHGYLAWRFRELSTRPGPFAEHSADEILEKVSLIVDEDKALIAALQKDHGNFLGDRPDVAMQALDAEFGKIPRELSWTSGATALRRSRASLAFLRRAVVLTFASQDYSSHLFPMLARLLPPPTTEYINLRLPAHVIASINILRRVATQVDRFFSGIEAQPGHFYGTGLDQLCALRSGAFDFVLEPDPEKVPQPPTSRLPLVIHPPGERIQPFVTGIRRSGRFRGGEIDERRLDVLTQLWTHLSESGACTMYEGAFPANGKDNGYLILVIWYEGYGEDAVAISPWRGEHATFVVRADAADAGKRRTWKTVLTSTKEEAKELGARRLVFKANPDHGIDEYDAMFQKVIALLVCEPEEFVHGALYFDDDEGRYEVRQA</sequence>
<accession>A0ABT8UKQ4</accession>
<proteinExistence type="predicted"/>
<dbReference type="Proteomes" id="UP001168823">
    <property type="component" value="Unassembled WGS sequence"/>
</dbReference>
<reference evidence="1" key="1">
    <citation type="submission" date="2023-07" db="EMBL/GenBank/DDBJ databases">
        <title>Mycolicibacterium sp. nov., a novel bacterial species.</title>
        <authorList>
            <person name="Cao Y."/>
        </authorList>
    </citation>
    <scope>NUCLEOTIDE SEQUENCE</scope>
    <source>
        <strain evidence="1">KC 300</strain>
    </source>
</reference>
<comment type="caution">
    <text evidence="1">The sequence shown here is derived from an EMBL/GenBank/DDBJ whole genome shotgun (WGS) entry which is preliminary data.</text>
</comment>
<keyword evidence="2" id="KW-1185">Reference proteome</keyword>
<dbReference type="EMBL" id="JAUMSQ010000202">
    <property type="protein sequence ID" value="MDO3638377.1"/>
    <property type="molecule type" value="Genomic_DNA"/>
</dbReference>
<protein>
    <submittedName>
        <fullName evidence="1">Uncharacterized protein</fullName>
    </submittedName>
</protein>